<evidence type="ECO:0000256" key="9">
    <source>
        <dbReference type="ARBA" id="ARBA00044554"/>
    </source>
</evidence>
<dbReference type="InterPro" id="IPR000760">
    <property type="entry name" value="Inositol_monophosphatase-like"/>
</dbReference>
<dbReference type="EC" id="3.1.3.7" evidence="3"/>
<dbReference type="Gene3D" id="3.30.540.10">
    <property type="entry name" value="Fructose-1,6-Bisphosphatase, subunit A, domain 1"/>
    <property type="match status" value="1"/>
</dbReference>
<dbReference type="InterPro" id="IPR050725">
    <property type="entry name" value="CysQ/Inositol_MonoPase"/>
</dbReference>
<dbReference type="InterPro" id="IPR004119">
    <property type="entry name" value="EcKL"/>
</dbReference>
<dbReference type="Gene3D" id="3.90.1200.10">
    <property type="match status" value="1"/>
</dbReference>
<comment type="similarity">
    <text evidence="2">Belongs to the inositol monophosphatase superfamily.</text>
</comment>
<dbReference type="GO" id="GO:0005737">
    <property type="term" value="C:cytoplasm"/>
    <property type="evidence" value="ECO:0007669"/>
    <property type="project" value="UniProtKB-ARBA"/>
</dbReference>
<dbReference type="GO" id="GO:0046872">
    <property type="term" value="F:metal ion binding"/>
    <property type="evidence" value="ECO:0007669"/>
    <property type="project" value="UniProtKB-KW"/>
</dbReference>
<evidence type="ECO:0000256" key="8">
    <source>
        <dbReference type="ARBA" id="ARBA00041815"/>
    </source>
</evidence>
<dbReference type="AlphaFoldDB" id="A0A8K1C399"/>
<organism evidence="12 13">
    <name type="scientific">Pythium oligandrum</name>
    <name type="common">Mycoparasitic fungus</name>
    <dbReference type="NCBI Taxonomy" id="41045"/>
    <lineage>
        <taxon>Eukaryota</taxon>
        <taxon>Sar</taxon>
        <taxon>Stramenopiles</taxon>
        <taxon>Oomycota</taxon>
        <taxon>Peronosporomycetes</taxon>
        <taxon>Pythiales</taxon>
        <taxon>Pythiaceae</taxon>
        <taxon>Pythium</taxon>
    </lineage>
</organism>
<keyword evidence="6 10" id="KW-0460">Magnesium</keyword>
<proteinExistence type="inferred from homology"/>
<dbReference type="PANTHER" id="PTHR43028:SF5">
    <property type="entry name" value="3'(2'),5'-BISPHOSPHATE NUCLEOTIDASE 1"/>
    <property type="match status" value="1"/>
</dbReference>
<dbReference type="SUPFAM" id="SSF56112">
    <property type="entry name" value="Protein kinase-like (PK-like)"/>
    <property type="match status" value="1"/>
</dbReference>
<evidence type="ECO:0000256" key="7">
    <source>
        <dbReference type="ARBA" id="ARBA00040342"/>
    </source>
</evidence>
<evidence type="ECO:0000256" key="5">
    <source>
        <dbReference type="ARBA" id="ARBA00022801"/>
    </source>
</evidence>
<keyword evidence="4 10" id="KW-0479">Metal-binding</keyword>
<evidence type="ECO:0000313" key="13">
    <source>
        <dbReference type="Proteomes" id="UP000794436"/>
    </source>
</evidence>
<evidence type="ECO:0000256" key="10">
    <source>
        <dbReference type="PIRSR" id="PIRSR600760-2"/>
    </source>
</evidence>
<feature type="binding site" evidence="10">
    <location>
        <position position="85"/>
    </location>
    <ligand>
        <name>Mg(2+)</name>
        <dbReference type="ChEBI" id="CHEBI:18420"/>
        <label>1</label>
        <note>catalytic</note>
    </ligand>
</feature>
<dbReference type="PROSITE" id="PS00630">
    <property type="entry name" value="IMP_2"/>
    <property type="match status" value="1"/>
</dbReference>
<feature type="domain" description="CHK kinase-like" evidence="11">
    <location>
        <begin position="461"/>
        <end position="664"/>
    </location>
</feature>
<dbReference type="InterPro" id="IPR020550">
    <property type="entry name" value="Inositol_monophosphatase_CS"/>
</dbReference>
<evidence type="ECO:0000313" key="12">
    <source>
        <dbReference type="EMBL" id="TMW55701.1"/>
    </source>
</evidence>
<dbReference type="Proteomes" id="UP000794436">
    <property type="component" value="Unassembled WGS sequence"/>
</dbReference>
<dbReference type="GO" id="GO:0046854">
    <property type="term" value="P:phosphatidylinositol phosphate biosynthetic process"/>
    <property type="evidence" value="ECO:0007669"/>
    <property type="project" value="InterPro"/>
</dbReference>
<reference evidence="12" key="1">
    <citation type="submission" date="2019-03" db="EMBL/GenBank/DDBJ databases">
        <title>Long read genome sequence of the mycoparasitic Pythium oligandrum ATCC 38472 isolated from sugarbeet rhizosphere.</title>
        <authorList>
            <person name="Gaulin E."/>
        </authorList>
    </citation>
    <scope>NUCLEOTIDE SEQUENCE</scope>
    <source>
        <strain evidence="12">ATCC 38472_TT</strain>
    </source>
</reference>
<evidence type="ECO:0000256" key="6">
    <source>
        <dbReference type="ARBA" id="ARBA00022842"/>
    </source>
</evidence>
<sequence>MTQLESALQDATRALWLQDLLSAGVSAAWHAGEVIRQVVAENVDLGMVNKADDKYDPQTVADRRSQQRMIHALRQQWPHLLIVGEEGELAQPDAIDAVHADLSVLQDVELSIPHEWSGELDPKELVVWIDPLDGTKKFAEKKYDEVSVLLGIAYHRRPIAGVMHLPFHGDHGVTYWGGKGIGLFRSTHVEGVCGDAVHELQTKPAVLHPSRPLHITTSTTPCPRVEEALRRLTPKHIKTGGATGTMVLSVITGESDAFFRFRNATKRWDICAVEPLINAFGGAIVDKHGRVYEYDPNGHDNEYDNEHGLLATISTETQTLFLTTMEEIEVLRTLDGQVMTPQWLHKHVFPSAHSVERCDVVPKTIRRGKQSIVAKLRVTVIDAETKNHVVKPVFLKRYVKAELPPRSERNWKRDLQSYRAEANFYGHVHEHLASQVGLIPPIAVFYRRDAHGNETGDSFIVFLEDVLYKPEPSQVLEPADRLGRKDTEMALTYLAKLHASAIKSKELRSRVETHLWHSGAWWSFEKRGQVELDNAPVVWAHVLSSFQSELEAQGTVITDDLSRLDQRMMQHAAYISAQIFGGPSEDFAAFKTLVHGDFKTANMFFNAESRQVTAFDWQWAGVGLGVLDVANLMNTSVDIESLTPEAEEDLLRFYYNHFLQELRSANVEAAGQASEPEMPGYSFAAFQRHYMLASLEYARVLLANFWDDTTPASCLTDAHKTNWGLGYRSLPHVLRMIRLLDNGLRVVELEQTQ</sequence>
<evidence type="ECO:0000259" key="11">
    <source>
        <dbReference type="SMART" id="SM00587"/>
    </source>
</evidence>
<dbReference type="OrthoDB" id="10254945at2759"/>
<accession>A0A8K1C399</accession>
<feature type="binding site" evidence="10">
    <location>
        <position position="269"/>
    </location>
    <ligand>
        <name>Mg(2+)</name>
        <dbReference type="ChEBI" id="CHEBI:18420"/>
        <label>1</label>
        <note>catalytic</note>
    </ligand>
</feature>
<dbReference type="Gene3D" id="3.40.190.80">
    <property type="match status" value="1"/>
</dbReference>
<name>A0A8K1C399_PYTOL</name>
<comment type="cofactor">
    <cofactor evidence="1 10">
        <name>Mg(2+)</name>
        <dbReference type="ChEBI" id="CHEBI:18420"/>
    </cofactor>
</comment>
<evidence type="ECO:0000256" key="2">
    <source>
        <dbReference type="ARBA" id="ARBA00009759"/>
    </source>
</evidence>
<feature type="binding site" evidence="10">
    <location>
        <position position="130"/>
    </location>
    <ligand>
        <name>Mg(2+)</name>
        <dbReference type="ChEBI" id="CHEBI:18420"/>
        <label>1</label>
        <note>catalytic</note>
    </ligand>
</feature>
<keyword evidence="5" id="KW-0378">Hydrolase</keyword>
<evidence type="ECO:0000256" key="4">
    <source>
        <dbReference type="ARBA" id="ARBA00022723"/>
    </source>
</evidence>
<feature type="binding site" evidence="10">
    <location>
        <position position="133"/>
    </location>
    <ligand>
        <name>Mg(2+)</name>
        <dbReference type="ChEBI" id="CHEBI:18420"/>
        <label>1</label>
        <note>catalytic</note>
    </ligand>
</feature>
<dbReference type="FunFam" id="3.30.540.10:FF:000012">
    <property type="entry name" value="Blast:Putative inositol monophosphatase 3"/>
    <property type="match status" value="1"/>
</dbReference>
<dbReference type="GO" id="GO:0008441">
    <property type="term" value="F:3'(2'),5'-bisphosphate nucleotidase activity"/>
    <property type="evidence" value="ECO:0007669"/>
    <property type="project" value="UniProtKB-EC"/>
</dbReference>
<dbReference type="Pfam" id="PF02958">
    <property type="entry name" value="EcKL"/>
    <property type="match status" value="1"/>
</dbReference>
<dbReference type="SUPFAM" id="SSF56655">
    <property type="entry name" value="Carbohydrate phosphatase"/>
    <property type="match status" value="1"/>
</dbReference>
<keyword evidence="13" id="KW-1185">Reference proteome</keyword>
<dbReference type="Pfam" id="PF00459">
    <property type="entry name" value="Inositol_P"/>
    <property type="match status" value="1"/>
</dbReference>
<feature type="binding site" evidence="10">
    <location>
        <position position="132"/>
    </location>
    <ligand>
        <name>Mg(2+)</name>
        <dbReference type="ChEBI" id="CHEBI:18420"/>
        <label>1</label>
        <note>catalytic</note>
    </ligand>
</feature>
<dbReference type="InterPro" id="IPR015897">
    <property type="entry name" value="CHK_kinase-like"/>
</dbReference>
<protein>
    <recommendedName>
        <fullName evidence="7">3'(2'),5'-bisphosphate nucleotidase 1</fullName>
        <ecNumber evidence="3">3.1.3.7</ecNumber>
    </recommendedName>
    <alternativeName>
        <fullName evidence="8">Bisphosphate 3'-nucleotidase 1</fullName>
    </alternativeName>
    <alternativeName>
        <fullName evidence="9">Inositol-polyphosphate 1-phosphatase</fullName>
    </alternativeName>
</protein>
<dbReference type="SMART" id="SM00587">
    <property type="entry name" value="CHK"/>
    <property type="match status" value="1"/>
</dbReference>
<dbReference type="PANTHER" id="PTHR43028">
    <property type="entry name" value="3'(2'),5'-BISPHOSPHATE NUCLEOTIDASE 1"/>
    <property type="match status" value="1"/>
</dbReference>
<comment type="caution">
    <text evidence="12">The sequence shown here is derived from an EMBL/GenBank/DDBJ whole genome shotgun (WGS) entry which is preliminary data.</text>
</comment>
<evidence type="ECO:0000256" key="1">
    <source>
        <dbReference type="ARBA" id="ARBA00001946"/>
    </source>
</evidence>
<dbReference type="InterPro" id="IPR011009">
    <property type="entry name" value="Kinase-like_dom_sf"/>
</dbReference>
<dbReference type="EMBL" id="SPLM01000147">
    <property type="protein sequence ID" value="TMW55701.1"/>
    <property type="molecule type" value="Genomic_DNA"/>
</dbReference>
<evidence type="ECO:0000256" key="3">
    <source>
        <dbReference type="ARBA" id="ARBA00012633"/>
    </source>
</evidence>
<gene>
    <name evidence="12" type="ORF">Poli38472_010583</name>
</gene>